<comment type="caution">
    <text evidence="1">The sequence shown here is derived from an EMBL/GenBank/DDBJ whole genome shotgun (WGS) entry which is preliminary data.</text>
</comment>
<keyword evidence="2" id="KW-1185">Reference proteome</keyword>
<gene>
    <name evidence="1" type="ORF">ST44_07720</name>
</gene>
<evidence type="ECO:0008006" key="3">
    <source>
        <dbReference type="Google" id="ProtNLM"/>
    </source>
</evidence>
<dbReference type="InterPro" id="IPR024079">
    <property type="entry name" value="MetalloPept_cat_dom_sf"/>
</dbReference>
<reference evidence="1 2" key="1">
    <citation type="submission" date="2015-01" db="EMBL/GenBank/DDBJ databases">
        <title>Comparative genomics of non-oral Prevotella species.</title>
        <authorList>
            <person name="Accetto T."/>
            <person name="Nograsek B."/>
            <person name="Avgustin G."/>
        </authorList>
    </citation>
    <scope>NUCLEOTIDE SEQUENCE [LARGE SCALE GENOMIC DNA]</scope>
    <source>
        <strain evidence="1 2">P5-119</strain>
    </source>
</reference>
<dbReference type="EMBL" id="JXQK01000056">
    <property type="protein sequence ID" value="KIP62176.1"/>
    <property type="molecule type" value="Genomic_DNA"/>
</dbReference>
<dbReference type="GeneID" id="93484113"/>
<sequence length="499" mass="54618">MRYYKAAVPVTRSSFEEDFHGDEAAVKQFWSDVEEYLNKVYVPLGFCFTVNRDSRLLLSSYNIIDENYMNAPSYGTELLDELIGQSSYDIGIWILHRPENENNNGLSILEGAYKKDSKASGYAAPNPWIVAHEIAHLFGAGHTEDASLMDAGGNFLSLTSIMQIRSSCVKNNAAYYSDQDKNTLVGSDLGGNYVYGQKVSNTAPAFGSNMPYSVRIPLGACLALDVQADDAENNRISYATVSNDFTLMPPTFSSRLDFRPQYVADIFYDGYYYIVNKTDIHNKAAGSYSMTLSINDMPDSDILTWQTFIASPFYSNYTTRQIGVDIVGGERFSLSLSPDKQNYVPGDKVRLSWGVNTSYFNSESRLRITLSTDYGKTFNHILAASVPALDGECVVEMPDLKIDNLDVDFSTAVCSVRAGIIRIEEIGGAAYTLSCLTPEGGGGFLLSGSGIPSSISIPGAGKSSADCIYDVSGRKVSAKRASSLPRGIYICNGKRVLVK</sequence>
<dbReference type="GO" id="GO:0008237">
    <property type="term" value="F:metallopeptidase activity"/>
    <property type="evidence" value="ECO:0007669"/>
    <property type="project" value="InterPro"/>
</dbReference>
<evidence type="ECO:0000313" key="2">
    <source>
        <dbReference type="Proteomes" id="UP000032046"/>
    </source>
</evidence>
<protein>
    <recommendedName>
        <fullName evidence="3">Peptidase M12B domain-containing protein</fullName>
    </recommendedName>
</protein>
<dbReference type="STRING" id="1602171.ST44_07720"/>
<name>A0A0D0IZ93_9BACT</name>
<dbReference type="SUPFAM" id="SSF55486">
    <property type="entry name" value="Metalloproteases ('zincins'), catalytic domain"/>
    <property type="match status" value="1"/>
</dbReference>
<dbReference type="AlphaFoldDB" id="A0A0D0IZ93"/>
<dbReference type="Gene3D" id="3.40.390.10">
    <property type="entry name" value="Collagenase (Catalytic Domain)"/>
    <property type="match status" value="1"/>
</dbReference>
<proteinExistence type="predicted"/>
<dbReference type="Proteomes" id="UP000032046">
    <property type="component" value="Unassembled WGS sequence"/>
</dbReference>
<dbReference type="RefSeq" id="WP_042519386.1">
    <property type="nucleotide sequence ID" value="NZ_JBGLIV010000001.1"/>
</dbReference>
<organism evidence="1 2">
    <name type="scientific">Prevotella pectinovora</name>
    <dbReference type="NCBI Taxonomy" id="1602169"/>
    <lineage>
        <taxon>Bacteria</taxon>
        <taxon>Pseudomonadati</taxon>
        <taxon>Bacteroidota</taxon>
        <taxon>Bacteroidia</taxon>
        <taxon>Bacteroidales</taxon>
        <taxon>Prevotellaceae</taxon>
        <taxon>Prevotella</taxon>
    </lineage>
</organism>
<dbReference type="Pfam" id="PF13688">
    <property type="entry name" value="Reprolysin_5"/>
    <property type="match status" value="1"/>
</dbReference>
<evidence type="ECO:0000313" key="1">
    <source>
        <dbReference type="EMBL" id="KIP62176.1"/>
    </source>
</evidence>
<accession>A0A0D0IZ93</accession>